<name>A0A392QQ85_9FABA</name>
<dbReference type="AlphaFoldDB" id="A0A392QQ85"/>
<dbReference type="Proteomes" id="UP000265520">
    <property type="component" value="Unassembled WGS sequence"/>
</dbReference>
<evidence type="ECO:0000313" key="2">
    <source>
        <dbReference type="Proteomes" id="UP000265520"/>
    </source>
</evidence>
<comment type="caution">
    <text evidence="1">The sequence shown here is derived from an EMBL/GenBank/DDBJ whole genome shotgun (WGS) entry which is preliminary data.</text>
</comment>
<dbReference type="EMBL" id="LXQA010153980">
    <property type="protein sequence ID" value="MCI26553.1"/>
    <property type="molecule type" value="Genomic_DNA"/>
</dbReference>
<evidence type="ECO:0000313" key="1">
    <source>
        <dbReference type="EMBL" id="MCI26553.1"/>
    </source>
</evidence>
<organism evidence="1 2">
    <name type="scientific">Trifolium medium</name>
    <dbReference type="NCBI Taxonomy" id="97028"/>
    <lineage>
        <taxon>Eukaryota</taxon>
        <taxon>Viridiplantae</taxon>
        <taxon>Streptophyta</taxon>
        <taxon>Embryophyta</taxon>
        <taxon>Tracheophyta</taxon>
        <taxon>Spermatophyta</taxon>
        <taxon>Magnoliopsida</taxon>
        <taxon>eudicotyledons</taxon>
        <taxon>Gunneridae</taxon>
        <taxon>Pentapetalae</taxon>
        <taxon>rosids</taxon>
        <taxon>fabids</taxon>
        <taxon>Fabales</taxon>
        <taxon>Fabaceae</taxon>
        <taxon>Papilionoideae</taxon>
        <taxon>50 kb inversion clade</taxon>
        <taxon>NPAAA clade</taxon>
        <taxon>Hologalegina</taxon>
        <taxon>IRL clade</taxon>
        <taxon>Trifolieae</taxon>
        <taxon>Trifolium</taxon>
    </lineage>
</organism>
<reference evidence="1 2" key="1">
    <citation type="journal article" date="2018" name="Front. Plant Sci.">
        <title>Red Clover (Trifolium pratense) and Zigzag Clover (T. medium) - A Picture of Genomic Similarities and Differences.</title>
        <authorList>
            <person name="Dluhosova J."/>
            <person name="Istvanek J."/>
            <person name="Nedelnik J."/>
            <person name="Repkova J."/>
        </authorList>
    </citation>
    <scope>NUCLEOTIDE SEQUENCE [LARGE SCALE GENOMIC DNA]</scope>
    <source>
        <strain evidence="2">cv. 10/8</strain>
        <tissue evidence="1">Leaf</tissue>
    </source>
</reference>
<keyword evidence="2" id="KW-1185">Reference proteome</keyword>
<accession>A0A392QQ85</accession>
<feature type="non-terminal residue" evidence="1">
    <location>
        <position position="54"/>
    </location>
</feature>
<protein>
    <submittedName>
        <fullName evidence="1">Uncharacterized protein</fullName>
    </submittedName>
</protein>
<sequence>MPPEKVADEINRARIRIWESVRHCEVFQILHVDPGNDAICFVVFPLSSSPENCL</sequence>
<proteinExistence type="predicted"/>